<dbReference type="RefSeq" id="WP_169584459.1">
    <property type="nucleotide sequence ID" value="NZ_VCQU01000001.1"/>
</dbReference>
<dbReference type="PANTHER" id="PTHR33371">
    <property type="entry name" value="INTERMEMBRANE PHOSPHOLIPID TRANSPORT SYSTEM BINDING PROTEIN MLAD-RELATED"/>
    <property type="match status" value="1"/>
</dbReference>
<feature type="signal peptide" evidence="1">
    <location>
        <begin position="1"/>
        <end position="21"/>
    </location>
</feature>
<accession>A0A848K8N0</accession>
<comment type="caution">
    <text evidence="4">The sequence shown here is derived from an EMBL/GenBank/DDBJ whole genome shotgun (WGS) entry which is preliminary data.</text>
</comment>
<proteinExistence type="predicted"/>
<dbReference type="Proteomes" id="UP000535543">
    <property type="component" value="Unassembled WGS sequence"/>
</dbReference>
<evidence type="ECO:0000256" key="1">
    <source>
        <dbReference type="SAM" id="SignalP"/>
    </source>
</evidence>
<dbReference type="EMBL" id="VCQU01000001">
    <property type="protein sequence ID" value="NMN93768.1"/>
    <property type="molecule type" value="Genomic_DNA"/>
</dbReference>
<keyword evidence="1" id="KW-0732">Signal</keyword>
<dbReference type="AlphaFoldDB" id="A0A848K8N0"/>
<evidence type="ECO:0000259" key="2">
    <source>
        <dbReference type="Pfam" id="PF02470"/>
    </source>
</evidence>
<dbReference type="PANTHER" id="PTHR33371:SF15">
    <property type="entry name" value="LIPOPROTEIN LPRN"/>
    <property type="match status" value="1"/>
</dbReference>
<dbReference type="PROSITE" id="PS51257">
    <property type="entry name" value="PROKAR_LIPOPROTEIN"/>
    <property type="match status" value="1"/>
</dbReference>
<sequence length="371" mass="39046">MRRTAIALCTFVLAGSLTGCGWTGLNQFALPGAAGEGEGAWTVNVEMPDVSTLTENARVRVDDVNVGTVRKIEVENDHALVTVTLEKEVTLPANTTAKVGSTSLLGSAHLELLRPTDAKGELHNGDRIPLDRGGAYPTTEQTLSTLSFLLNGGGAGKLDEINREVNQALAGRENVVRNLLSNIEDFTSRLNDQRDDIIRALEGLDRFSKIVSDDRAVVEAGLKTLDPALTTLNAQRADLTSALNAIGDFAGAADRVITGSRTELDTNLRALEPTLRGLADAGPALPSSLSFLATIPFPLNTYKNAMQGDYANLFLNLDLTTKRVDTALLTGTPAAGMLANLGGLIGQLPPIPPITGNPLITPLNVPGPGGN</sequence>
<feature type="domain" description="Mce/MlaD" evidence="2">
    <location>
        <begin position="41"/>
        <end position="113"/>
    </location>
</feature>
<dbReference type="GO" id="GO:0005576">
    <property type="term" value="C:extracellular region"/>
    <property type="evidence" value="ECO:0007669"/>
    <property type="project" value="TreeGrafter"/>
</dbReference>
<evidence type="ECO:0000313" key="5">
    <source>
        <dbReference type="Proteomes" id="UP000535543"/>
    </source>
</evidence>
<feature type="domain" description="Mammalian cell entry C-terminal" evidence="3">
    <location>
        <begin position="121"/>
        <end position="293"/>
    </location>
</feature>
<dbReference type="InterPro" id="IPR024516">
    <property type="entry name" value="Mce_C"/>
</dbReference>
<organism evidence="4 5">
    <name type="scientific">Antrihabitans stalactiti</name>
    <dbReference type="NCBI Taxonomy" id="2584121"/>
    <lineage>
        <taxon>Bacteria</taxon>
        <taxon>Bacillati</taxon>
        <taxon>Actinomycetota</taxon>
        <taxon>Actinomycetes</taxon>
        <taxon>Mycobacteriales</taxon>
        <taxon>Nocardiaceae</taxon>
        <taxon>Antrihabitans</taxon>
    </lineage>
</organism>
<name>A0A848K8N0_9NOCA</name>
<feature type="chain" id="PRO_5039247457" evidence="1">
    <location>
        <begin position="22"/>
        <end position="371"/>
    </location>
</feature>
<reference evidence="4 5" key="2">
    <citation type="submission" date="2020-06" db="EMBL/GenBank/DDBJ databases">
        <title>Antribacter stalactiti gen. nov., sp. nov., a new member of the family Nacardiaceae isolated from a cave.</title>
        <authorList>
            <person name="Kim I.S."/>
        </authorList>
    </citation>
    <scope>NUCLEOTIDE SEQUENCE [LARGE SCALE GENOMIC DNA]</scope>
    <source>
        <strain evidence="4 5">YC2-7</strain>
    </source>
</reference>
<evidence type="ECO:0000313" key="4">
    <source>
        <dbReference type="EMBL" id="NMN93768.1"/>
    </source>
</evidence>
<dbReference type="InterPro" id="IPR003399">
    <property type="entry name" value="Mce/MlaD"/>
</dbReference>
<dbReference type="Pfam" id="PF02470">
    <property type="entry name" value="MlaD"/>
    <property type="match status" value="1"/>
</dbReference>
<reference evidence="4 5" key="1">
    <citation type="submission" date="2019-05" db="EMBL/GenBank/DDBJ databases">
        <authorList>
            <person name="Lee S.D."/>
        </authorList>
    </citation>
    <scope>NUCLEOTIDE SEQUENCE [LARGE SCALE GENOMIC DNA]</scope>
    <source>
        <strain evidence="4 5">YC2-7</strain>
    </source>
</reference>
<dbReference type="InterPro" id="IPR005693">
    <property type="entry name" value="Mce"/>
</dbReference>
<evidence type="ECO:0000259" key="3">
    <source>
        <dbReference type="Pfam" id="PF11887"/>
    </source>
</evidence>
<dbReference type="NCBIfam" id="TIGR00996">
    <property type="entry name" value="Mtu_fam_mce"/>
    <property type="match status" value="1"/>
</dbReference>
<dbReference type="Pfam" id="PF11887">
    <property type="entry name" value="Mce4_CUP1"/>
    <property type="match status" value="1"/>
</dbReference>
<dbReference type="InterPro" id="IPR052336">
    <property type="entry name" value="MlaD_Phospholipid_Transporter"/>
</dbReference>
<gene>
    <name evidence="4" type="ORF">FGL95_01780</name>
</gene>
<keyword evidence="5" id="KW-1185">Reference proteome</keyword>
<protein>
    <submittedName>
        <fullName evidence="4">MCE family protein</fullName>
    </submittedName>
</protein>